<dbReference type="Proteomes" id="UP000265955">
    <property type="component" value="Unassembled WGS sequence"/>
</dbReference>
<comment type="caution">
    <text evidence="5">The sequence shown here is derived from an EMBL/GenBank/DDBJ whole genome shotgun (WGS) entry which is preliminary data.</text>
</comment>
<dbReference type="Pfam" id="PF09375">
    <property type="entry name" value="Peptidase_M75"/>
    <property type="match status" value="1"/>
</dbReference>
<evidence type="ECO:0000259" key="4">
    <source>
        <dbReference type="Pfam" id="PF09375"/>
    </source>
</evidence>
<dbReference type="InterPro" id="IPR038352">
    <property type="entry name" value="Imelysin_sf"/>
</dbReference>
<dbReference type="GO" id="GO:0030313">
    <property type="term" value="C:cell envelope"/>
    <property type="evidence" value="ECO:0007669"/>
    <property type="project" value="UniProtKB-SubCell"/>
</dbReference>
<evidence type="ECO:0000313" key="6">
    <source>
        <dbReference type="Proteomes" id="UP000265955"/>
    </source>
</evidence>
<feature type="domain" description="Imelysin-like" evidence="4">
    <location>
        <begin position="42"/>
        <end position="371"/>
    </location>
</feature>
<evidence type="ECO:0000256" key="1">
    <source>
        <dbReference type="ARBA" id="ARBA00004196"/>
    </source>
</evidence>
<protein>
    <submittedName>
        <fullName evidence="5">Iron-regulated protein</fullName>
    </submittedName>
</protein>
<dbReference type="RefSeq" id="WP_119769143.1">
    <property type="nucleotide sequence ID" value="NZ_QYUO01000001.1"/>
</dbReference>
<reference evidence="6" key="1">
    <citation type="submission" date="2018-09" db="EMBL/GenBank/DDBJ databases">
        <authorList>
            <person name="Zhu H."/>
        </authorList>
    </citation>
    <scope>NUCLEOTIDE SEQUENCE [LARGE SCALE GENOMIC DNA]</scope>
    <source>
        <strain evidence="6">K1R23-30</strain>
    </source>
</reference>
<comment type="subcellular location">
    <subcellularLocation>
        <location evidence="1">Cell envelope</location>
    </subcellularLocation>
</comment>
<evidence type="ECO:0000256" key="2">
    <source>
        <dbReference type="ARBA" id="ARBA00022729"/>
    </source>
</evidence>
<dbReference type="AlphaFoldDB" id="A0A3A3FSQ3"/>
<gene>
    <name evidence="5" type="ORF">D3871_12245</name>
</gene>
<accession>A0A3A3FSQ3</accession>
<keyword evidence="2 3" id="KW-0732">Signal</keyword>
<dbReference type="EMBL" id="QYUO01000001">
    <property type="protein sequence ID" value="RJF99202.1"/>
    <property type="molecule type" value="Genomic_DNA"/>
</dbReference>
<name>A0A3A3FSQ3_9BURK</name>
<feature type="chain" id="PRO_5017205494" evidence="3">
    <location>
        <begin position="27"/>
        <end position="389"/>
    </location>
</feature>
<keyword evidence="6" id="KW-1185">Reference proteome</keyword>
<organism evidence="5 6">
    <name type="scientific">Noviherbaspirillum saxi</name>
    <dbReference type="NCBI Taxonomy" id="2320863"/>
    <lineage>
        <taxon>Bacteria</taxon>
        <taxon>Pseudomonadati</taxon>
        <taxon>Pseudomonadota</taxon>
        <taxon>Betaproteobacteria</taxon>
        <taxon>Burkholderiales</taxon>
        <taxon>Oxalobacteraceae</taxon>
        <taxon>Noviherbaspirillum</taxon>
    </lineage>
</organism>
<evidence type="ECO:0000313" key="5">
    <source>
        <dbReference type="EMBL" id="RJF99202.1"/>
    </source>
</evidence>
<dbReference type="OrthoDB" id="9764688at2"/>
<dbReference type="CDD" id="cd14657">
    <property type="entry name" value="Imelysin_IrpA-like"/>
    <property type="match status" value="1"/>
</dbReference>
<evidence type="ECO:0000256" key="3">
    <source>
        <dbReference type="SAM" id="SignalP"/>
    </source>
</evidence>
<feature type="signal peptide" evidence="3">
    <location>
        <begin position="1"/>
        <end position="26"/>
    </location>
</feature>
<sequence>MPKHILVHSALSVLAAASFFIPPAYAGTDASAVVGNYANIVHATYADSLVSAKALQKAVHDFIAQPSEEGLRAARKAWIAAREPYGQSEVFRFYGGPIDDKKDIEGRLNAWPLDEAYIDYVKGKPSGGIINNPKAALETERLIKLNGRGGEANVATGYHAMEFLLWGQDFNKNGPGDRPYADFLDGQGKNADRRRQYLKLVTDQVVVDLQYLTDQWTEGQSNYRAKFLKEDAEANLRKILTGMAVLSSAELAGERIQVALDNQDQEDEHSCFSDNTHRDIVTNALGIRNVLLGEYKRIDGSTVKGAGIKDLVAERDSKLALKLVEDFSASVSAAEAIQAPFDQEIIGKKSAPGVKRVQAVITALKKQTQTLVDAARALGIKKLSVAPSE</sequence>
<proteinExistence type="predicted"/>
<dbReference type="InterPro" id="IPR018976">
    <property type="entry name" value="Imelysin-like"/>
</dbReference>
<dbReference type="Gene3D" id="1.20.1420.20">
    <property type="entry name" value="M75 peptidase, HXXE motif"/>
    <property type="match status" value="1"/>
</dbReference>